<evidence type="ECO:0000313" key="4">
    <source>
        <dbReference type="Proteomes" id="UP001358417"/>
    </source>
</evidence>
<gene>
    <name evidence="3" type="ORF">LTR84_010922</name>
</gene>
<feature type="transmembrane region" description="Helical" evidence="1">
    <location>
        <begin position="223"/>
        <end position="246"/>
    </location>
</feature>
<keyword evidence="4" id="KW-1185">Reference proteome</keyword>
<keyword evidence="2" id="KW-0732">Signal</keyword>
<reference evidence="3 4" key="1">
    <citation type="submission" date="2023-08" db="EMBL/GenBank/DDBJ databases">
        <title>Black Yeasts Isolated from many extreme environments.</title>
        <authorList>
            <person name="Coleine C."/>
            <person name="Stajich J.E."/>
            <person name="Selbmann L."/>
        </authorList>
    </citation>
    <scope>NUCLEOTIDE SEQUENCE [LARGE SCALE GENOMIC DNA]</scope>
    <source>
        <strain evidence="3 4">CCFEE 5792</strain>
    </source>
</reference>
<keyword evidence="1" id="KW-0812">Transmembrane</keyword>
<dbReference type="EMBL" id="JAVRRD010000005">
    <property type="protein sequence ID" value="KAK5058658.1"/>
    <property type="molecule type" value="Genomic_DNA"/>
</dbReference>
<keyword evidence="1" id="KW-0472">Membrane</keyword>
<dbReference type="AlphaFoldDB" id="A0AAV9NHY9"/>
<name>A0AAV9NHY9_9EURO</name>
<dbReference type="GeneID" id="89979076"/>
<dbReference type="Proteomes" id="UP001358417">
    <property type="component" value="Unassembled WGS sequence"/>
</dbReference>
<feature type="chain" id="PRO_5043888902" description="Mid2 domain-containing protein" evidence="2">
    <location>
        <begin position="22"/>
        <end position="459"/>
    </location>
</feature>
<comment type="caution">
    <text evidence="3">The sequence shown here is derived from an EMBL/GenBank/DDBJ whole genome shotgun (WGS) entry which is preliminary data.</text>
</comment>
<organism evidence="3 4">
    <name type="scientific">Exophiala bonariae</name>
    <dbReference type="NCBI Taxonomy" id="1690606"/>
    <lineage>
        <taxon>Eukaryota</taxon>
        <taxon>Fungi</taxon>
        <taxon>Dikarya</taxon>
        <taxon>Ascomycota</taxon>
        <taxon>Pezizomycotina</taxon>
        <taxon>Eurotiomycetes</taxon>
        <taxon>Chaetothyriomycetidae</taxon>
        <taxon>Chaetothyriales</taxon>
        <taxon>Herpotrichiellaceae</taxon>
        <taxon>Exophiala</taxon>
    </lineage>
</organism>
<proteinExistence type="predicted"/>
<evidence type="ECO:0000313" key="3">
    <source>
        <dbReference type="EMBL" id="KAK5058658.1"/>
    </source>
</evidence>
<evidence type="ECO:0008006" key="5">
    <source>
        <dbReference type="Google" id="ProtNLM"/>
    </source>
</evidence>
<accession>A0AAV9NHY9</accession>
<feature type="signal peptide" evidence="2">
    <location>
        <begin position="1"/>
        <end position="21"/>
    </location>
</feature>
<sequence length="459" mass="48964">MFSSTVWSVLVSYLMISITSAIGVDNIESVVSIKSGNAPTSTMASGHLPAIEQTPPPETDSPFRDAIKSFSIYTSPPSSIASGQSGAIAASTTSLLTETSTSTLAMGSDVQMQATSITTTINMNTPSMISPELGDMTQLGNPIGVVTTTFSPPVSTDSASASEGISSANPTTLMTETSSASATLDSASSIEITSTVASEPSSTEIAVNSHRSSSHSLSGTAKIAVIVAPIVGLFMIGLGIMIWWFVTRRKEQKRADRLASKAVWLDQDYIDSIRKKMMGMDEEKVGNPNPHPSAISKLTTIGCTTTANMGKRLSVIGDSIPGMRRTTRRVSEAEYLEMSKRRHARIFDDEDLVDTALVIKAHGEDQEYHNQNSSDDDVPDVAKTQDDVEAVDDAITLASGALPSTPMRHSMIEFPSAGMHDSEMADVSPHRRSASVVSRLSHRVERAIRRRSGMEELSG</sequence>
<evidence type="ECO:0000256" key="2">
    <source>
        <dbReference type="SAM" id="SignalP"/>
    </source>
</evidence>
<dbReference type="RefSeq" id="XP_064709181.1">
    <property type="nucleotide sequence ID" value="XM_064854455.1"/>
</dbReference>
<keyword evidence="1" id="KW-1133">Transmembrane helix</keyword>
<protein>
    <recommendedName>
        <fullName evidence="5">Mid2 domain-containing protein</fullName>
    </recommendedName>
</protein>
<evidence type="ECO:0000256" key="1">
    <source>
        <dbReference type="SAM" id="Phobius"/>
    </source>
</evidence>